<comment type="similarity">
    <text evidence="1">Belongs to the UPF0065 (bug) family.</text>
</comment>
<dbReference type="InterPro" id="IPR042100">
    <property type="entry name" value="Bug_dom1"/>
</dbReference>
<dbReference type="Gene3D" id="3.40.190.150">
    <property type="entry name" value="Bordetella uptake gene, domain 1"/>
    <property type="match status" value="1"/>
</dbReference>
<dbReference type="InterPro" id="IPR006311">
    <property type="entry name" value="TAT_signal"/>
</dbReference>
<dbReference type="PANTHER" id="PTHR42928">
    <property type="entry name" value="TRICARBOXYLATE-BINDING PROTEIN"/>
    <property type="match status" value="1"/>
</dbReference>
<dbReference type="CDD" id="cd07012">
    <property type="entry name" value="PBP2_Bug_TTT"/>
    <property type="match status" value="1"/>
</dbReference>
<dbReference type="InterPro" id="IPR005064">
    <property type="entry name" value="BUG"/>
</dbReference>
<accession>A0ABT3H7D0</accession>
<organism evidence="2 3">
    <name type="scientific">Rhodobium gokarnense</name>
    <dbReference type="NCBI Taxonomy" id="364296"/>
    <lineage>
        <taxon>Bacteria</taxon>
        <taxon>Pseudomonadati</taxon>
        <taxon>Pseudomonadota</taxon>
        <taxon>Alphaproteobacteria</taxon>
        <taxon>Hyphomicrobiales</taxon>
        <taxon>Rhodobiaceae</taxon>
        <taxon>Rhodobium</taxon>
    </lineage>
</organism>
<keyword evidence="3" id="KW-1185">Reference proteome</keyword>
<dbReference type="EMBL" id="JAOQNS010000002">
    <property type="protein sequence ID" value="MCW2306307.1"/>
    <property type="molecule type" value="Genomic_DNA"/>
</dbReference>
<reference evidence="3" key="1">
    <citation type="submission" date="2023-07" db="EMBL/GenBank/DDBJ databases">
        <title>Genome sequencing of Purple Non-Sulfur Bacteria from various extreme environments.</title>
        <authorList>
            <person name="Mayer M."/>
        </authorList>
    </citation>
    <scope>NUCLEOTIDE SEQUENCE [LARGE SCALE GENOMIC DNA]</scope>
    <source>
        <strain evidence="3">DSM 17935</strain>
    </source>
</reference>
<sequence length="346" mass="37276">MKSTVNRRDFIAGSLTLGAVLGTPALVRAATDWPTRPITVAMTAPAGGGTDRGVRPLVSLMKDKLGAPRISIQDMSSAGGVQGTNWVHSQPADGYAWLGSGDQIDTYAMMGRYDYTWRDFDFWMAAGTPATVLVPAASPYKTMEELVADINKRPGEVTCATTPSGTGWSILATYLEKAHDLKFRAANFSGGGPTVRGLLAGETDFAVVGLTPAAAFVKSGELRVLAATVPEDWNTLGVTAPSLLKFFPDDQVMKDTFPWTNANGIALRPDTPDGIKQQVDDAFAAVVDGDEMRQVYEDNAYFFFGLKGHTDSNAFMKKRAEFWGYLLEDVTGLAKVSREKLGITKL</sequence>
<dbReference type="Pfam" id="PF03401">
    <property type="entry name" value="TctC"/>
    <property type="match status" value="1"/>
</dbReference>
<comment type="caution">
    <text evidence="2">The sequence shown here is derived from an EMBL/GenBank/DDBJ whole genome shotgun (WGS) entry which is preliminary data.</text>
</comment>
<gene>
    <name evidence="2" type="ORF">M2319_000626</name>
</gene>
<dbReference type="SUPFAM" id="SSF53850">
    <property type="entry name" value="Periplasmic binding protein-like II"/>
    <property type="match status" value="1"/>
</dbReference>
<dbReference type="Gene3D" id="3.40.190.10">
    <property type="entry name" value="Periplasmic binding protein-like II"/>
    <property type="match status" value="1"/>
</dbReference>
<evidence type="ECO:0000313" key="2">
    <source>
        <dbReference type="EMBL" id="MCW2306307.1"/>
    </source>
</evidence>
<protein>
    <submittedName>
        <fullName evidence="2">Tripartite-type tricarboxylate transporter receptor subunit TctC</fullName>
    </submittedName>
</protein>
<proteinExistence type="inferred from homology"/>
<dbReference type="PANTHER" id="PTHR42928:SF5">
    <property type="entry name" value="BLR1237 PROTEIN"/>
    <property type="match status" value="1"/>
</dbReference>
<evidence type="ECO:0000256" key="1">
    <source>
        <dbReference type="ARBA" id="ARBA00006987"/>
    </source>
</evidence>
<dbReference type="PROSITE" id="PS51318">
    <property type="entry name" value="TAT"/>
    <property type="match status" value="1"/>
</dbReference>
<dbReference type="Proteomes" id="UP001209755">
    <property type="component" value="Unassembled WGS sequence"/>
</dbReference>
<evidence type="ECO:0000313" key="3">
    <source>
        <dbReference type="Proteomes" id="UP001209755"/>
    </source>
</evidence>
<name>A0ABT3H7D0_9HYPH</name>
<keyword evidence="2" id="KW-0675">Receptor</keyword>
<dbReference type="RefSeq" id="WP_264599981.1">
    <property type="nucleotide sequence ID" value="NZ_JAOQNS010000002.1"/>
</dbReference>